<comment type="caution">
    <text evidence="2">The sequence shown here is derived from an EMBL/GenBank/DDBJ whole genome shotgun (WGS) entry which is preliminary data.</text>
</comment>
<accession>A0A8H6NED2</accession>
<dbReference type="EMBL" id="WIGM01000310">
    <property type="protein sequence ID" value="KAF6829456.1"/>
    <property type="molecule type" value="Genomic_DNA"/>
</dbReference>
<evidence type="ECO:0000256" key="1">
    <source>
        <dbReference type="SAM" id="MobiDB-lite"/>
    </source>
</evidence>
<keyword evidence="3" id="KW-1185">Reference proteome</keyword>
<name>A0A8H6NED2_9PEZI</name>
<organism evidence="2 3">
    <name type="scientific">Colletotrichum musicola</name>
    <dbReference type="NCBI Taxonomy" id="2175873"/>
    <lineage>
        <taxon>Eukaryota</taxon>
        <taxon>Fungi</taxon>
        <taxon>Dikarya</taxon>
        <taxon>Ascomycota</taxon>
        <taxon>Pezizomycotina</taxon>
        <taxon>Sordariomycetes</taxon>
        <taxon>Hypocreomycetidae</taxon>
        <taxon>Glomerellales</taxon>
        <taxon>Glomerellaceae</taxon>
        <taxon>Colletotrichum</taxon>
        <taxon>Colletotrichum orchidearum species complex</taxon>
    </lineage>
</organism>
<proteinExistence type="predicted"/>
<evidence type="ECO:0000313" key="3">
    <source>
        <dbReference type="Proteomes" id="UP000639643"/>
    </source>
</evidence>
<feature type="region of interest" description="Disordered" evidence="1">
    <location>
        <begin position="87"/>
        <end position="112"/>
    </location>
</feature>
<gene>
    <name evidence="2" type="ORF">CMUS01_08166</name>
</gene>
<evidence type="ECO:0000313" key="2">
    <source>
        <dbReference type="EMBL" id="KAF6829456.1"/>
    </source>
</evidence>
<dbReference type="Proteomes" id="UP000639643">
    <property type="component" value="Unassembled WGS sequence"/>
</dbReference>
<reference evidence="2" key="1">
    <citation type="journal article" date="2020" name="Phytopathology">
        <title>Genome Sequence Resources of Colletotrichum truncatum, C. plurivorum, C. musicola, and C. sojae: Four Species Pathogenic to Soybean (Glycine max).</title>
        <authorList>
            <person name="Rogerio F."/>
            <person name="Boufleur T.R."/>
            <person name="Ciampi-Guillardi M."/>
            <person name="Sukno S.A."/>
            <person name="Thon M.R."/>
            <person name="Massola Junior N.S."/>
            <person name="Baroncelli R."/>
        </authorList>
    </citation>
    <scope>NUCLEOTIDE SEQUENCE</scope>
    <source>
        <strain evidence="2">LFN0074</strain>
    </source>
</reference>
<protein>
    <submittedName>
        <fullName evidence="2">Uncharacterized protein</fullName>
    </submittedName>
</protein>
<sequence length="126" mass="14112">MEDLVPQPAKIPRGGREAVEAWLAGLGNSGQRQTNEVRRAAEWRPEPMKLTNTNQEMILQEAQMRVTMENEELLRGGLSLRLSLGSLSGGDRRLDNRQGSAFTRVPPGSGRVERKIDMDYGRLDHT</sequence>
<dbReference type="AlphaFoldDB" id="A0A8H6NED2"/>